<dbReference type="Gene3D" id="2.60.120.200">
    <property type="match status" value="1"/>
</dbReference>
<evidence type="ECO:0000313" key="2">
    <source>
        <dbReference type="EMBL" id="MCB8889547.1"/>
    </source>
</evidence>
<gene>
    <name evidence="2" type="ORF">GEV37_10515</name>
</gene>
<reference evidence="2 3" key="1">
    <citation type="journal article" date="2021" name="Sci. Rep.">
        <title>Genome analysis of a halophilic bacterium Halomonas malpeensis YU-PRIM-29(T) reveals its exopolysaccharide and pigment producing capabilities.</title>
        <authorList>
            <person name="Athmika"/>
            <person name="Ghate S.D."/>
            <person name="Arun A.B."/>
            <person name="Rao S.S."/>
            <person name="Kumar S.T.A."/>
            <person name="Kandiyil M.K."/>
            <person name="Saptami K."/>
            <person name="Rekha P.D."/>
        </authorList>
    </citation>
    <scope>NUCLEOTIDE SEQUENCE [LARGE SCALE GENOMIC DNA]</scope>
    <source>
        <strain evidence="3">prim 29</strain>
    </source>
</reference>
<dbReference type="InterPro" id="IPR048958">
    <property type="entry name" value="Polysacc_lyase_14"/>
</dbReference>
<proteinExistence type="predicted"/>
<dbReference type="Proteomes" id="UP001319882">
    <property type="component" value="Unassembled WGS sequence"/>
</dbReference>
<name>A0ABS8DT95_9GAMM</name>
<feature type="domain" description="Polysaccharide lyase 14" evidence="1">
    <location>
        <begin position="81"/>
        <end position="144"/>
    </location>
</feature>
<sequence length="167" mass="18366">MLYSCCFDLAALGYASTFTTVIDENFDSSSLSTQGEALLAHPLVHPSSGRGVKARQKFRLITKATNVVVAGWSKPPRILPAEQYELAFWVRFCEEFDFARGGKLHGLGHASPVTGGNEITAKGWSARLMFRRDGGVKTYVYHQDMVGVLVIGKWLKTLLSNQGNTII</sequence>
<dbReference type="RefSeq" id="WP_227390220.1">
    <property type="nucleotide sequence ID" value="NZ_JBHSCJ010000002.1"/>
</dbReference>
<accession>A0ABS8DT95</accession>
<organism evidence="2 3">
    <name type="scientific">Vreelandella malpeensis</name>
    <dbReference type="NCBI Taxonomy" id="1172368"/>
    <lineage>
        <taxon>Bacteria</taxon>
        <taxon>Pseudomonadati</taxon>
        <taxon>Pseudomonadota</taxon>
        <taxon>Gammaproteobacteria</taxon>
        <taxon>Oceanospirillales</taxon>
        <taxon>Halomonadaceae</taxon>
        <taxon>Vreelandella</taxon>
    </lineage>
</organism>
<dbReference type="EMBL" id="WHVL01000004">
    <property type="protein sequence ID" value="MCB8889547.1"/>
    <property type="molecule type" value="Genomic_DNA"/>
</dbReference>
<protein>
    <recommendedName>
        <fullName evidence="1">Polysaccharide lyase 14 domain-containing protein</fullName>
    </recommendedName>
</protein>
<evidence type="ECO:0000259" key="1">
    <source>
        <dbReference type="Pfam" id="PF21294"/>
    </source>
</evidence>
<keyword evidence="3" id="KW-1185">Reference proteome</keyword>
<comment type="caution">
    <text evidence="2">The sequence shown here is derived from an EMBL/GenBank/DDBJ whole genome shotgun (WGS) entry which is preliminary data.</text>
</comment>
<evidence type="ECO:0000313" key="3">
    <source>
        <dbReference type="Proteomes" id="UP001319882"/>
    </source>
</evidence>
<dbReference type="Pfam" id="PF21294">
    <property type="entry name" value="Polysacc_lyase_14"/>
    <property type="match status" value="1"/>
</dbReference>